<dbReference type="PROSITE" id="PS00197">
    <property type="entry name" value="2FE2S_FER_1"/>
    <property type="match status" value="1"/>
</dbReference>
<evidence type="ECO:0000259" key="15">
    <source>
        <dbReference type="PROSITE" id="PS51085"/>
    </source>
</evidence>
<dbReference type="InterPro" id="IPR036884">
    <property type="entry name" value="2Fe-2S-bd_dom_sf"/>
</dbReference>
<feature type="domain" description="FAD-binding PCMH-type" evidence="16">
    <location>
        <begin position="250"/>
        <end position="438"/>
    </location>
</feature>
<dbReference type="AlphaFoldDB" id="A0AAF5HYI2"/>
<dbReference type="SMART" id="SM01092">
    <property type="entry name" value="CO_deh_flav_C"/>
    <property type="match status" value="1"/>
</dbReference>
<feature type="binding site" evidence="13">
    <location>
        <position position="834"/>
    </location>
    <ligand>
        <name>substrate</name>
    </ligand>
</feature>
<feature type="binding site" evidence="14">
    <location>
        <position position="54"/>
    </location>
    <ligand>
        <name>[2Fe-2S] cluster</name>
        <dbReference type="ChEBI" id="CHEBI:190135"/>
        <label>1</label>
    </ligand>
</feature>
<accession>A0AAF5HYI2</accession>
<feature type="active site" description="Proton acceptor" evidence="12">
    <location>
        <position position="1294"/>
    </location>
</feature>
<protein>
    <submittedName>
        <fullName evidence="18">Xanthine dehydrogenase</fullName>
    </submittedName>
</protein>
<dbReference type="CDD" id="cd00207">
    <property type="entry name" value="fer2"/>
    <property type="match status" value="1"/>
</dbReference>
<dbReference type="InterPro" id="IPR016167">
    <property type="entry name" value="FAD-bd_PCMH_sub1"/>
</dbReference>
<dbReference type="InterPro" id="IPR002346">
    <property type="entry name" value="Mopterin_DH_FAD-bd"/>
</dbReference>
<evidence type="ECO:0000256" key="6">
    <source>
        <dbReference type="ARBA" id="ARBA00022723"/>
    </source>
</evidence>
<keyword evidence="8" id="KW-0560">Oxidoreductase</keyword>
<dbReference type="FunFam" id="3.10.20.30:FF:000015">
    <property type="entry name" value="Aldehyde oxidase 1"/>
    <property type="match status" value="1"/>
</dbReference>
<dbReference type="InterPro" id="IPR005107">
    <property type="entry name" value="CO_DH_flav_C"/>
</dbReference>
<evidence type="ECO:0000256" key="8">
    <source>
        <dbReference type="ARBA" id="ARBA00023002"/>
    </source>
</evidence>
<feature type="binding site" evidence="14">
    <location>
        <position position="125"/>
    </location>
    <ligand>
        <name>[2Fe-2S] cluster</name>
        <dbReference type="ChEBI" id="CHEBI:190135"/>
        <label>2</label>
    </ligand>
</feature>
<dbReference type="InterPro" id="IPR002888">
    <property type="entry name" value="2Fe-2S-bd"/>
</dbReference>
<evidence type="ECO:0000313" key="17">
    <source>
        <dbReference type="Proteomes" id="UP000035681"/>
    </source>
</evidence>
<evidence type="ECO:0000256" key="1">
    <source>
        <dbReference type="ARBA" id="ARBA00001974"/>
    </source>
</evidence>
<keyword evidence="4" id="KW-0285">Flavoprotein</keyword>
<dbReference type="Pfam" id="PF01315">
    <property type="entry name" value="Ald_Xan_dh_C"/>
    <property type="match status" value="1"/>
</dbReference>
<feature type="binding site" evidence="13">
    <location>
        <position position="446"/>
    </location>
    <ligand>
        <name>FAD</name>
        <dbReference type="ChEBI" id="CHEBI:57692"/>
    </ligand>
</feature>
<evidence type="ECO:0000256" key="3">
    <source>
        <dbReference type="ARBA" id="ARBA00022505"/>
    </source>
</evidence>
<dbReference type="InterPro" id="IPR006058">
    <property type="entry name" value="2Fe2S_fd_BS"/>
</dbReference>
<feature type="binding site" evidence="13">
    <location>
        <position position="946"/>
    </location>
    <ligand>
        <name>substrate</name>
    </ligand>
</feature>
<dbReference type="PANTHER" id="PTHR45444">
    <property type="entry name" value="XANTHINE DEHYDROGENASE"/>
    <property type="match status" value="1"/>
</dbReference>
<dbReference type="Pfam" id="PF00111">
    <property type="entry name" value="Fer2"/>
    <property type="match status" value="1"/>
</dbReference>
<dbReference type="GO" id="GO:0016491">
    <property type="term" value="F:oxidoreductase activity"/>
    <property type="evidence" value="ECO:0007669"/>
    <property type="project" value="UniProtKB-KW"/>
</dbReference>
<dbReference type="WBParaSite" id="TCONS_00002909.p1">
    <property type="protein sequence ID" value="TCONS_00002909.p1"/>
    <property type="gene ID" value="XLOC_002698"/>
</dbReference>
<dbReference type="InterPro" id="IPR008274">
    <property type="entry name" value="AldOxase/xan_DH_MoCoBD1"/>
</dbReference>
<dbReference type="InterPro" id="IPR016208">
    <property type="entry name" value="Ald_Oxase/xanthine_DH-like"/>
</dbReference>
<comment type="cofactor">
    <cofactor evidence="1 13">
        <name>FAD</name>
        <dbReference type="ChEBI" id="CHEBI:57692"/>
    </cofactor>
</comment>
<proteinExistence type="inferred from homology"/>
<keyword evidence="6 14" id="KW-0479">Metal-binding</keyword>
<evidence type="ECO:0000256" key="4">
    <source>
        <dbReference type="ARBA" id="ARBA00022630"/>
    </source>
</evidence>
<dbReference type="Pfam" id="PF20256">
    <property type="entry name" value="MoCoBD_2"/>
    <property type="match status" value="1"/>
</dbReference>
<keyword evidence="9 14" id="KW-0408">Iron</keyword>
<name>A0AAF5HYI2_STRER</name>
<dbReference type="FunFam" id="3.30.365.10:FF:000003">
    <property type="entry name" value="Aldehyde oxidase 1"/>
    <property type="match status" value="1"/>
</dbReference>
<feature type="binding site" evidence="13">
    <location>
        <position position="360"/>
    </location>
    <ligand>
        <name>FAD</name>
        <dbReference type="ChEBI" id="CHEBI:57692"/>
    </ligand>
</feature>
<dbReference type="InterPro" id="IPR016169">
    <property type="entry name" value="FAD-bd_PCMH_sub2"/>
</dbReference>
<dbReference type="InterPro" id="IPR036318">
    <property type="entry name" value="FAD-bd_PCMH-like_sf"/>
</dbReference>
<evidence type="ECO:0000256" key="11">
    <source>
        <dbReference type="ARBA" id="ARBA00034078"/>
    </source>
</evidence>
<comment type="cofactor">
    <cofactor evidence="14">
        <name>Mo-molybdopterin</name>
        <dbReference type="ChEBI" id="CHEBI:71302"/>
    </cofactor>
    <text evidence="14">Binds 1 Mo-molybdopterin (Mo-MPT) cofactor per subunit.</text>
</comment>
<dbReference type="PIRSF" id="PIRSF000127">
    <property type="entry name" value="Xanthine_DH"/>
    <property type="match status" value="1"/>
</dbReference>
<keyword evidence="10 14" id="KW-0411">Iron-sulfur</keyword>
<dbReference type="FunFam" id="3.30.465.10:FF:000004">
    <property type="entry name" value="Xanthine dehydrogenase/oxidase"/>
    <property type="match status" value="1"/>
</dbReference>
<reference evidence="18" key="1">
    <citation type="submission" date="2024-02" db="UniProtKB">
        <authorList>
            <consortium name="WormBaseParasite"/>
        </authorList>
    </citation>
    <scope>IDENTIFICATION</scope>
</reference>
<keyword evidence="7 13" id="KW-0274">FAD</keyword>
<keyword evidence="5 14" id="KW-0001">2Fe-2S</keyword>
<dbReference type="SUPFAM" id="SSF55447">
    <property type="entry name" value="CO dehydrogenase flavoprotein C-terminal domain-like"/>
    <property type="match status" value="1"/>
</dbReference>
<evidence type="ECO:0000256" key="9">
    <source>
        <dbReference type="ARBA" id="ARBA00023004"/>
    </source>
</evidence>
<feature type="domain" description="2Fe-2S ferredoxin-type" evidence="15">
    <location>
        <begin position="16"/>
        <end position="102"/>
    </location>
</feature>
<dbReference type="SMART" id="SM01008">
    <property type="entry name" value="Ald_Xan_dh_C"/>
    <property type="match status" value="1"/>
</dbReference>
<feature type="binding site" evidence="14">
    <location>
        <position position="799"/>
    </location>
    <ligand>
        <name>Mo-molybdopterin</name>
        <dbReference type="ChEBI" id="CHEBI:71302"/>
    </ligand>
    <ligandPart>
        <name>Mo</name>
        <dbReference type="ChEBI" id="CHEBI:28685"/>
    </ligandPart>
</feature>
<feature type="binding site" evidence="14">
    <location>
        <position position="160"/>
    </location>
    <ligand>
        <name>[2Fe-2S] cluster</name>
        <dbReference type="ChEBI" id="CHEBI:190135"/>
        <label>2</label>
    </ligand>
</feature>
<feature type="binding site" evidence="14">
    <location>
        <position position="59"/>
    </location>
    <ligand>
        <name>[2Fe-2S] cluster</name>
        <dbReference type="ChEBI" id="CHEBI:190135"/>
        <label>1</label>
    </ligand>
</feature>
<dbReference type="SUPFAM" id="SSF54292">
    <property type="entry name" value="2Fe-2S ferredoxin-like"/>
    <property type="match status" value="1"/>
</dbReference>
<dbReference type="FunFam" id="3.30.43.10:FF:000001">
    <property type="entry name" value="Xanthine dehydrogenase/oxidase"/>
    <property type="match status" value="1"/>
</dbReference>
<dbReference type="Proteomes" id="UP000035681">
    <property type="component" value="Unplaced"/>
</dbReference>
<dbReference type="InterPro" id="IPR000674">
    <property type="entry name" value="Ald_Oxase/Xan_DH_a/b"/>
</dbReference>
<dbReference type="Gene3D" id="3.30.390.50">
    <property type="entry name" value="CO dehydrogenase flavoprotein, C-terminal domain"/>
    <property type="match status" value="1"/>
</dbReference>
<comment type="cofactor">
    <cofactor evidence="14">
        <name>[2Fe-2S] cluster</name>
        <dbReference type="ChEBI" id="CHEBI:190135"/>
    </cofactor>
    <text evidence="14">Binds 2 [2Fe-2S] clusters.</text>
</comment>
<evidence type="ECO:0000256" key="10">
    <source>
        <dbReference type="ARBA" id="ARBA00023014"/>
    </source>
</evidence>
<evidence type="ECO:0000313" key="18">
    <source>
        <dbReference type="WBParaSite" id="TCONS_00002909.p1"/>
    </source>
</evidence>
<feature type="binding site" evidence="14">
    <location>
        <position position="1111"/>
    </location>
    <ligand>
        <name>Mo-molybdopterin</name>
        <dbReference type="ChEBI" id="CHEBI:71302"/>
    </ligand>
    <ligandPart>
        <name>Mo</name>
        <dbReference type="ChEBI" id="CHEBI:28685"/>
    </ligandPart>
</feature>
<dbReference type="InterPro" id="IPR037165">
    <property type="entry name" value="AldOxase/xan_DH_Mopterin-bd_sf"/>
</dbReference>
<evidence type="ECO:0000256" key="7">
    <source>
        <dbReference type="ARBA" id="ARBA00022827"/>
    </source>
</evidence>
<dbReference type="InterPro" id="IPR016166">
    <property type="entry name" value="FAD-bd_PCMH"/>
</dbReference>
<feature type="binding site" evidence="14">
    <location>
        <position position="830"/>
    </location>
    <ligand>
        <name>Mo-molybdopterin</name>
        <dbReference type="ChEBI" id="CHEBI:71302"/>
    </ligand>
    <ligandPart>
        <name>Mo</name>
        <dbReference type="ChEBI" id="CHEBI:28685"/>
    </ligandPart>
</feature>
<dbReference type="Gene3D" id="3.30.43.10">
    <property type="entry name" value="Uridine Diphospho-n-acetylenolpyruvylglucosamine Reductase, domain 2"/>
    <property type="match status" value="1"/>
</dbReference>
<dbReference type="Pfam" id="PF02738">
    <property type="entry name" value="MoCoBD_1"/>
    <property type="match status" value="1"/>
</dbReference>
<dbReference type="GO" id="GO:0005506">
    <property type="term" value="F:iron ion binding"/>
    <property type="evidence" value="ECO:0007669"/>
    <property type="project" value="InterPro"/>
</dbReference>
<dbReference type="Pfam" id="PF03450">
    <property type="entry name" value="CO_deh_flav_C"/>
    <property type="match status" value="1"/>
</dbReference>
<sequence length="1364" mass="152396">MSIYVQGAYDKGIALGNMKFNNQYKTIFDDVDPKMTLAVFLRDNLSLTGTKIGCNEGGCGACTVMISDMDPLNDKVRHYSVNSCLTPVCSVFGKNVTTIEGISDLGKGKIHQIQERLSKSHGSQCGFCTPGFVMAMYSLLRNNPQPTTNEIDEALQGNLCRCTGYRPILEAFYSFSKDNNNNLTVEENNSCPMGDNCCKKDGNKKNSISDRKDIFSLVSFDSSLPYTNEQEPIFPCELKVKNFHKKAFKLKTNDCIWYTPTTLEKLIELKSKHPYSRIISGNSEIAVELKFRFIDLPIIINPKQIPEMRKSYIDNDKEAGYIGTNLSLNEMKIILEKWIKELPGERTKIFKAIVSILHYFAGNHVRNTASVAGNIVTASPISDLNPIWMASNSEIELVSTKYGKRILKIDENFFTGYRKTMIENDEIVTGIWIPFSKTNQYFQAFKQAQRREDDIAIVTSAFSVIINKSSKNDFSNNNNYIIKDIKIAFGGMAPVTKLATKTMKLLNGKEWSNSINEIASESLINEFLLPNNVPGGMARYRMSLTLSFFFKFYIYVSSKLEHNVFKEYGIDSALQEPKLPPFKTSQIYYDVPKDQKSYDSVGRPLQHISGENHTTGEAIYVGDIHVYGCLHMALLLSPVAKGIIQKIDPTEALQIPGVVEYFDKNNVKDGTRIGHGDTLVFAENEVMFHGQIICGIVAESHEIARQAVNKIKLDIIPSKPILTVEDALENKSFHQVNKLSLHSSLTLNDKKENFDYSKCDHVIEGEIKIGGQEHFYLETSQVLAIPGERDEMEIIASTQCVNDTQRDVCIALGIPRNKVIVKVKRIGGGFGGKESTSGLIAAPAAIAAKKLKRPIKLVLERFDDMALTGTRHPYRFNYKVGIDNNLKLKSCEVTCYSNSGATLDLSGGVLTRAMVHIDNVYKWENADIYGYLCKTNISSNTAFRGFGGPQAMFCTETIIDHISETLNVDCNLIRQKNFYQEGDKTHFGMTLRQCNITRCWNECNNLSNYEKRKEEIKKFNEHSKYKKRGIYMIPTKFGIGFGFKQLNQAGCLINIYTDGSVLISHGGMEMGQGLHTKIIQIASRCLQIPVEKIVINDTSTDKVPNASPTAASVGSDMNGLAVKNGCDILMERLKPFKEANPNGKWEDWVMDAYVNRVSLSTTGFGIIHSETIDFMDGKGAEAFGYAVYGVACTEVEIDCLTGDHHMIKSDIVMDIGDSLNPAIDIGQIEGAFIQGYGLFTMEEIKIRNDGVRHTRGPGTYKIPSADDVPRHFNVKLLKGSSNKMAIFSSKAVGEPPLFLGCSAFFAIKEAIKAYRLEHNLSGYFRMDSPATAEKIRLHCSDNITSLINKATSNYEKEIPWNVTL</sequence>
<dbReference type="Gene3D" id="3.30.365.10">
    <property type="entry name" value="Aldehyde oxidase/xanthine dehydrogenase, molybdopterin binding domain"/>
    <property type="match status" value="4"/>
</dbReference>
<dbReference type="Pfam" id="PF00941">
    <property type="entry name" value="FAD_binding_5"/>
    <property type="match status" value="1"/>
</dbReference>
<dbReference type="SUPFAM" id="SSF47741">
    <property type="entry name" value="CO dehydrogenase ISP C-domain like"/>
    <property type="match status" value="1"/>
</dbReference>
<comment type="similarity">
    <text evidence="2">Belongs to the xanthine dehydrogenase family.</text>
</comment>
<keyword evidence="17" id="KW-1185">Reference proteome</keyword>
<dbReference type="InterPro" id="IPR012675">
    <property type="entry name" value="Beta-grasp_dom_sf"/>
</dbReference>
<feature type="binding site" evidence="14">
    <location>
        <position position="128"/>
    </location>
    <ligand>
        <name>[2Fe-2S] cluster</name>
        <dbReference type="ChEBI" id="CHEBI:190135"/>
        <label>2</label>
    </ligand>
</feature>
<evidence type="ECO:0000256" key="12">
    <source>
        <dbReference type="PIRSR" id="PIRSR000127-1"/>
    </source>
</evidence>
<dbReference type="SUPFAM" id="SSF54665">
    <property type="entry name" value="CO dehydrogenase molybdoprotein N-domain-like"/>
    <property type="match status" value="1"/>
</dbReference>
<evidence type="ECO:0000256" key="5">
    <source>
        <dbReference type="ARBA" id="ARBA00022714"/>
    </source>
</evidence>
<evidence type="ECO:0000256" key="2">
    <source>
        <dbReference type="ARBA" id="ARBA00006849"/>
    </source>
</evidence>
<dbReference type="GO" id="GO:0071949">
    <property type="term" value="F:FAD binding"/>
    <property type="evidence" value="ECO:0007669"/>
    <property type="project" value="InterPro"/>
</dbReference>
<dbReference type="SUPFAM" id="SSF56003">
    <property type="entry name" value="Molybdenum cofactor-binding domain"/>
    <property type="match status" value="1"/>
</dbReference>
<comment type="cofactor">
    <cofactor evidence="11">
        <name>[2Fe-2S] cluster</name>
        <dbReference type="ChEBI" id="CHEBI:190135"/>
    </cofactor>
</comment>
<dbReference type="SUPFAM" id="SSF56176">
    <property type="entry name" value="FAD-binding/transporter-associated domain-like"/>
    <property type="match status" value="1"/>
</dbReference>
<evidence type="ECO:0000259" key="16">
    <source>
        <dbReference type="PROSITE" id="PS51387"/>
    </source>
</evidence>
<dbReference type="Gene3D" id="3.90.1170.50">
    <property type="entry name" value="Aldehyde oxidase/xanthine dehydrogenase, a/b hammerhead"/>
    <property type="match status" value="1"/>
</dbReference>
<dbReference type="PROSITE" id="PS51387">
    <property type="entry name" value="FAD_PCMH"/>
    <property type="match status" value="1"/>
</dbReference>
<dbReference type="Gene3D" id="1.10.150.120">
    <property type="entry name" value="[2Fe-2S]-binding domain"/>
    <property type="match status" value="1"/>
</dbReference>
<feature type="binding site" evidence="13">
    <location>
        <position position="383"/>
    </location>
    <ligand>
        <name>FAD</name>
        <dbReference type="ChEBI" id="CHEBI:57692"/>
    </ligand>
</feature>
<feature type="binding site" evidence="13">
    <location>
        <begin position="370"/>
        <end position="374"/>
    </location>
    <ligand>
        <name>FAD</name>
        <dbReference type="ChEBI" id="CHEBI:57692"/>
    </ligand>
</feature>
<dbReference type="InterPro" id="IPR046867">
    <property type="entry name" value="AldOxase/xan_DH_MoCoBD2"/>
</dbReference>
<dbReference type="PROSITE" id="PS51085">
    <property type="entry name" value="2FE2S_FER_2"/>
    <property type="match status" value="1"/>
</dbReference>
<dbReference type="InterPro" id="IPR036683">
    <property type="entry name" value="CO_DH_flav_C_dom_sf"/>
</dbReference>
<dbReference type="Gene3D" id="3.30.465.10">
    <property type="match status" value="1"/>
</dbReference>
<feature type="binding site" evidence="14">
    <location>
        <position position="84"/>
    </location>
    <ligand>
        <name>[2Fe-2S] cluster</name>
        <dbReference type="ChEBI" id="CHEBI:190135"/>
        <label>1</label>
    </ligand>
</feature>
<dbReference type="FunFam" id="3.30.365.10:FF:000004">
    <property type="entry name" value="Xanthine dehydrogenase oxidase"/>
    <property type="match status" value="1"/>
</dbReference>
<dbReference type="GO" id="GO:0051537">
    <property type="term" value="F:2 iron, 2 sulfur cluster binding"/>
    <property type="evidence" value="ECO:0007669"/>
    <property type="project" value="UniProtKB-KW"/>
</dbReference>
<feature type="binding site" evidence="14">
    <location>
        <position position="62"/>
    </location>
    <ligand>
        <name>[2Fe-2S] cluster</name>
        <dbReference type="ChEBI" id="CHEBI:190135"/>
        <label>1</label>
    </ligand>
</feature>
<dbReference type="Gene3D" id="3.10.20.30">
    <property type="match status" value="1"/>
</dbReference>
<keyword evidence="3 14" id="KW-0500">Molybdenum</keyword>
<dbReference type="InterPro" id="IPR036856">
    <property type="entry name" value="Ald_Oxase/Xan_DH_a/b_sf"/>
</dbReference>
<evidence type="ECO:0000256" key="14">
    <source>
        <dbReference type="PIRSR" id="PIRSR000127-3"/>
    </source>
</evidence>
<feature type="binding site" evidence="13">
    <location>
        <begin position="278"/>
        <end position="285"/>
    </location>
    <ligand>
        <name>FAD</name>
        <dbReference type="ChEBI" id="CHEBI:57692"/>
    </ligand>
</feature>
<dbReference type="Pfam" id="PF01799">
    <property type="entry name" value="Fer2_2"/>
    <property type="match status" value="1"/>
</dbReference>
<dbReference type="InterPro" id="IPR001041">
    <property type="entry name" value="2Fe-2S_ferredoxin-type"/>
</dbReference>
<feature type="binding site" evidence="14">
    <location>
        <position position="162"/>
    </location>
    <ligand>
        <name>[2Fe-2S] cluster</name>
        <dbReference type="ChEBI" id="CHEBI:190135"/>
        <label>2</label>
    </ligand>
</feature>
<feature type="binding site" evidence="14">
    <location>
        <position position="944"/>
    </location>
    <ligand>
        <name>Mo-molybdopterin</name>
        <dbReference type="ChEBI" id="CHEBI:71302"/>
    </ligand>
    <ligandPart>
        <name>Mo</name>
        <dbReference type="ChEBI" id="CHEBI:28685"/>
    </ligandPart>
</feature>
<dbReference type="InterPro" id="IPR036010">
    <property type="entry name" value="2Fe-2S_ferredoxin-like_sf"/>
</dbReference>
<organism evidence="17 18">
    <name type="scientific">Strongyloides stercoralis</name>
    <name type="common">Threadworm</name>
    <dbReference type="NCBI Taxonomy" id="6248"/>
    <lineage>
        <taxon>Eukaryota</taxon>
        <taxon>Metazoa</taxon>
        <taxon>Ecdysozoa</taxon>
        <taxon>Nematoda</taxon>
        <taxon>Chromadorea</taxon>
        <taxon>Rhabditida</taxon>
        <taxon>Tylenchina</taxon>
        <taxon>Panagrolaimomorpha</taxon>
        <taxon>Strongyloidoidea</taxon>
        <taxon>Strongyloididae</taxon>
        <taxon>Strongyloides</taxon>
    </lineage>
</organism>
<dbReference type="PANTHER" id="PTHR45444:SF3">
    <property type="entry name" value="XANTHINE DEHYDROGENASE"/>
    <property type="match status" value="1"/>
</dbReference>
<evidence type="ECO:0000256" key="13">
    <source>
        <dbReference type="PIRSR" id="PIRSR000127-2"/>
    </source>
</evidence>
<feature type="binding site" evidence="13">
    <location>
        <position position="912"/>
    </location>
    <ligand>
        <name>substrate</name>
    </ligand>
</feature>